<proteinExistence type="predicted"/>
<keyword evidence="3" id="KW-1185">Reference proteome</keyword>
<accession>A0ABT5W078</accession>
<dbReference type="RefSeq" id="WP_275111315.1">
    <property type="nucleotide sequence ID" value="NZ_JAKJSC010000007.1"/>
</dbReference>
<keyword evidence="1" id="KW-1133">Transmembrane helix</keyword>
<evidence type="ECO:0000313" key="2">
    <source>
        <dbReference type="EMBL" id="MDE5419984.1"/>
    </source>
</evidence>
<protein>
    <submittedName>
        <fullName evidence="2">Uncharacterized protein</fullName>
    </submittedName>
</protein>
<feature type="transmembrane region" description="Helical" evidence="1">
    <location>
        <begin position="37"/>
        <end position="57"/>
    </location>
</feature>
<evidence type="ECO:0000313" key="3">
    <source>
        <dbReference type="Proteomes" id="UP001528920"/>
    </source>
</evidence>
<keyword evidence="1" id="KW-0812">Transmembrane</keyword>
<gene>
    <name evidence="2" type="ORF">L3049_18500</name>
</gene>
<dbReference type="EMBL" id="JAKJSC010000007">
    <property type="protein sequence ID" value="MDE5419984.1"/>
    <property type="molecule type" value="Genomic_DNA"/>
</dbReference>
<sequence length="62" mass="6958">MKKIYKPLGILLIVLGIISMLLLLAKGIFSCEIDHHYLLGLLVFMAVAFPSFGIQLIRKNKT</sequence>
<organism evidence="2 3">
    <name type="scientific">Paralabilibaculum antarcticum</name>
    <dbReference type="NCBI Taxonomy" id="2912572"/>
    <lineage>
        <taxon>Bacteria</taxon>
        <taxon>Pseudomonadati</taxon>
        <taxon>Bacteroidota</taxon>
        <taxon>Bacteroidia</taxon>
        <taxon>Marinilabiliales</taxon>
        <taxon>Marinifilaceae</taxon>
        <taxon>Paralabilibaculum</taxon>
    </lineage>
</organism>
<keyword evidence="1" id="KW-0472">Membrane</keyword>
<reference evidence="2 3" key="1">
    <citation type="submission" date="2022-01" db="EMBL/GenBank/DDBJ databases">
        <title>Labilibaculum sp. nov, a marine bacterium isolated from Antarctica.</title>
        <authorList>
            <person name="Dai W."/>
        </authorList>
    </citation>
    <scope>NUCLEOTIDE SEQUENCE [LARGE SCALE GENOMIC DNA]</scope>
    <source>
        <strain evidence="2 3">DW002</strain>
    </source>
</reference>
<name>A0ABT5W078_9BACT</name>
<dbReference type="Proteomes" id="UP001528920">
    <property type="component" value="Unassembled WGS sequence"/>
</dbReference>
<comment type="caution">
    <text evidence="2">The sequence shown here is derived from an EMBL/GenBank/DDBJ whole genome shotgun (WGS) entry which is preliminary data.</text>
</comment>
<evidence type="ECO:0000256" key="1">
    <source>
        <dbReference type="SAM" id="Phobius"/>
    </source>
</evidence>